<evidence type="ECO:0000313" key="2">
    <source>
        <dbReference type="EMBL" id="KPH54718.1"/>
    </source>
</evidence>
<feature type="transmembrane region" description="Helical" evidence="1">
    <location>
        <begin position="7"/>
        <end position="30"/>
    </location>
</feature>
<keyword evidence="1" id="KW-0812">Transmembrane</keyword>
<keyword evidence="1" id="KW-0472">Membrane</keyword>
<accession>A0A0N0LSF9</accession>
<dbReference type="Proteomes" id="UP000037997">
    <property type="component" value="Unassembled WGS sequence"/>
</dbReference>
<evidence type="ECO:0000313" key="3">
    <source>
        <dbReference type="Proteomes" id="UP000037997"/>
    </source>
</evidence>
<organism evidence="2 3">
    <name type="scientific">Helicobacter pullorum</name>
    <dbReference type="NCBI Taxonomy" id="35818"/>
    <lineage>
        <taxon>Bacteria</taxon>
        <taxon>Pseudomonadati</taxon>
        <taxon>Campylobacterota</taxon>
        <taxon>Epsilonproteobacteria</taxon>
        <taxon>Campylobacterales</taxon>
        <taxon>Helicobacteraceae</taxon>
        <taxon>Helicobacter</taxon>
    </lineage>
</organism>
<name>A0A0N0LSF9_9HELI</name>
<proteinExistence type="predicted"/>
<comment type="caution">
    <text evidence="2">The sequence shown here is derived from an EMBL/GenBank/DDBJ whole genome shotgun (WGS) entry which is preliminary data.</text>
</comment>
<evidence type="ECO:0000256" key="1">
    <source>
        <dbReference type="SAM" id="Phobius"/>
    </source>
</evidence>
<dbReference type="PATRIC" id="fig|35818.11.peg.90"/>
<dbReference type="RefSeq" id="WP_054198723.1">
    <property type="nucleotide sequence ID" value="NZ_JNOC01000107.1"/>
</dbReference>
<dbReference type="AlphaFoldDB" id="A0A0N0LSF9"/>
<feature type="transmembrane region" description="Helical" evidence="1">
    <location>
        <begin position="36"/>
        <end position="59"/>
    </location>
</feature>
<dbReference type="EMBL" id="JNOC01000107">
    <property type="protein sequence ID" value="KPH54718.1"/>
    <property type="molecule type" value="Genomic_DNA"/>
</dbReference>
<gene>
    <name evidence="2" type="ORF">HPU229334_00460</name>
</gene>
<reference evidence="2 3" key="1">
    <citation type="submission" date="2014-06" db="EMBL/GenBank/DDBJ databases">
        <title>Helicobacter pullorum isolates in fresh chicken meat - phenotypic and genotypic features.</title>
        <authorList>
            <person name="Borges V."/>
            <person name="Santos A."/>
            <person name="Correia C.B."/>
            <person name="Saraiva M."/>
            <person name="Menard A."/>
            <person name="Vieira L."/>
            <person name="Sampaio D.A."/>
            <person name="Gomes J.P."/>
            <person name="Oleastro M."/>
        </authorList>
    </citation>
    <scope>NUCLEOTIDE SEQUENCE [LARGE SCALE GENOMIC DNA]</scope>
    <source>
        <strain evidence="2 3">229334/12</strain>
    </source>
</reference>
<protein>
    <submittedName>
        <fullName evidence="2">Uncharacterized protein</fullName>
    </submittedName>
</protein>
<sequence>MKITEAIVSILLALYGLSVMIMATYFNFLYANENGFLAWLFFGEIIATLKAIVWPYFIFIAG</sequence>
<keyword evidence="1" id="KW-1133">Transmembrane helix</keyword>